<evidence type="ECO:0000313" key="3">
    <source>
        <dbReference type="Proteomes" id="UP000800038"/>
    </source>
</evidence>
<protein>
    <submittedName>
        <fullName evidence="2">Uncharacterized protein</fullName>
    </submittedName>
</protein>
<feature type="compositionally biased region" description="Polar residues" evidence="1">
    <location>
        <begin position="31"/>
        <end position="48"/>
    </location>
</feature>
<feature type="region of interest" description="Disordered" evidence="1">
    <location>
        <begin position="1"/>
        <end position="75"/>
    </location>
</feature>
<feature type="compositionally biased region" description="Low complexity" evidence="1">
    <location>
        <begin position="284"/>
        <end position="295"/>
    </location>
</feature>
<dbReference type="OrthoDB" id="3783585at2759"/>
<accession>A0A6A5T3P3</accession>
<reference evidence="2" key="1">
    <citation type="journal article" date="2020" name="Stud. Mycol.">
        <title>101 Dothideomycetes genomes: a test case for predicting lifestyles and emergence of pathogens.</title>
        <authorList>
            <person name="Haridas S."/>
            <person name="Albert R."/>
            <person name="Binder M."/>
            <person name="Bloem J."/>
            <person name="Labutti K."/>
            <person name="Salamov A."/>
            <person name="Andreopoulos B."/>
            <person name="Baker S."/>
            <person name="Barry K."/>
            <person name="Bills G."/>
            <person name="Bluhm B."/>
            <person name="Cannon C."/>
            <person name="Castanera R."/>
            <person name="Culley D."/>
            <person name="Daum C."/>
            <person name="Ezra D."/>
            <person name="Gonzalez J."/>
            <person name="Henrissat B."/>
            <person name="Kuo A."/>
            <person name="Liang C."/>
            <person name="Lipzen A."/>
            <person name="Lutzoni F."/>
            <person name="Magnuson J."/>
            <person name="Mondo S."/>
            <person name="Nolan M."/>
            <person name="Ohm R."/>
            <person name="Pangilinan J."/>
            <person name="Park H.-J."/>
            <person name="Ramirez L."/>
            <person name="Alfaro M."/>
            <person name="Sun H."/>
            <person name="Tritt A."/>
            <person name="Yoshinaga Y."/>
            <person name="Zwiers L.-H."/>
            <person name="Turgeon B."/>
            <person name="Goodwin S."/>
            <person name="Spatafora J."/>
            <person name="Crous P."/>
            <person name="Grigoriev I."/>
        </authorList>
    </citation>
    <scope>NUCLEOTIDE SEQUENCE</scope>
    <source>
        <strain evidence="2">CBS 161.51</strain>
    </source>
</reference>
<keyword evidence="3" id="KW-1185">Reference proteome</keyword>
<dbReference type="Proteomes" id="UP000800038">
    <property type="component" value="Unassembled WGS sequence"/>
</dbReference>
<name>A0A6A5T3P3_9PLEO</name>
<feature type="region of interest" description="Disordered" evidence="1">
    <location>
        <begin position="261"/>
        <end position="318"/>
    </location>
</feature>
<gene>
    <name evidence="2" type="ORF">EJ02DRAFT_449097</name>
</gene>
<evidence type="ECO:0000256" key="1">
    <source>
        <dbReference type="SAM" id="MobiDB-lite"/>
    </source>
</evidence>
<dbReference type="EMBL" id="ML975997">
    <property type="protein sequence ID" value="KAF1947615.1"/>
    <property type="molecule type" value="Genomic_DNA"/>
</dbReference>
<proteinExistence type="predicted"/>
<dbReference type="AlphaFoldDB" id="A0A6A5T3P3"/>
<organism evidence="2 3">
    <name type="scientific">Clathrospora elynae</name>
    <dbReference type="NCBI Taxonomy" id="706981"/>
    <lineage>
        <taxon>Eukaryota</taxon>
        <taxon>Fungi</taxon>
        <taxon>Dikarya</taxon>
        <taxon>Ascomycota</taxon>
        <taxon>Pezizomycotina</taxon>
        <taxon>Dothideomycetes</taxon>
        <taxon>Pleosporomycetidae</taxon>
        <taxon>Pleosporales</taxon>
        <taxon>Diademaceae</taxon>
        <taxon>Clathrospora</taxon>
    </lineage>
</organism>
<sequence length="497" mass="54426">MSRGLRGPIPSNSAGANDTSKDTLDTGLRQDLSNTSSELTSPMPSSDLSAPVTPLSDKTVATGKSGPIDGEPTGNDKSMGLYDCFNAHQNHPKGHFYSVGELFKRGVWIGYLAPHRQTESFRGLPSLSDLKVNHSRLSPPYPPTEHGVAKHNRQAICRGCATESSAPIALSEIQVGQKSKLVTMPLDGDDDDGVFCIMLPQKSDGYPNGLQSYRPYKITDGDRSDIVVKGYMVFALSNPAGDAGTLERVLAVLPEKERLDIKTRLEKRPQPGYLGRSYTPPSPTTTTKQETSLPPVRISSGVKNADDNDDESVARKRRKVRNTNLVECASVEMGHPYGDAGKRLDGSKAHICRTQQQTPMSPCPSKPPPQLHPTTVETIPLDLTDAQTRRIQIIWPIKNDDGTEYEFVRTLYDCKTFSGLLRSFEEDAKWIPTIDQLLADTKIWRLTYQLAGGAKKAGIHRKGTEIAFDRLQTTLAQSSVCTDNPNSIIEIKLEALG</sequence>
<evidence type="ECO:0000313" key="2">
    <source>
        <dbReference type="EMBL" id="KAF1947615.1"/>
    </source>
</evidence>